<evidence type="ECO:0000259" key="6">
    <source>
        <dbReference type="Pfam" id="PF13649"/>
    </source>
</evidence>
<evidence type="ECO:0000256" key="2">
    <source>
        <dbReference type="ARBA" id="ARBA00022679"/>
    </source>
</evidence>
<dbReference type="Gene3D" id="3.40.50.150">
    <property type="entry name" value="Vaccinia Virus protein VP39"/>
    <property type="match status" value="1"/>
</dbReference>
<dbReference type="Proteomes" id="UP000515908">
    <property type="component" value="Chromosome 04"/>
</dbReference>
<evidence type="ECO:0000313" key="7">
    <source>
        <dbReference type="EMBL" id="CAD2214925.1"/>
    </source>
</evidence>
<feature type="region of interest" description="Disordered" evidence="4">
    <location>
        <begin position="303"/>
        <end position="407"/>
    </location>
</feature>
<dbReference type="GO" id="GO:0005730">
    <property type="term" value="C:nucleolus"/>
    <property type="evidence" value="ECO:0007669"/>
    <property type="project" value="TreeGrafter"/>
</dbReference>
<feature type="region of interest" description="Disordered" evidence="4">
    <location>
        <begin position="137"/>
        <end position="163"/>
    </location>
</feature>
<protein>
    <submittedName>
        <fullName evidence="7">Methyltransferase domain/Methyltransferase involved in Williams-Beuren syndrome, putative</fullName>
    </submittedName>
</protein>
<keyword evidence="2 7" id="KW-0808">Transferase</keyword>
<dbReference type="CDD" id="cd02440">
    <property type="entry name" value="AdoMet_MTases"/>
    <property type="match status" value="1"/>
</dbReference>
<evidence type="ECO:0000256" key="3">
    <source>
        <dbReference type="ARBA" id="ARBA00022691"/>
    </source>
</evidence>
<dbReference type="VEuPathDB" id="TriTrypDB:ADEAN_000237800"/>
<evidence type="ECO:0000313" key="8">
    <source>
        <dbReference type="Proteomes" id="UP000515908"/>
    </source>
</evidence>
<dbReference type="Pfam" id="PF12589">
    <property type="entry name" value="WBS_methylT"/>
    <property type="match status" value="1"/>
</dbReference>
<dbReference type="Pfam" id="PF13649">
    <property type="entry name" value="Methyltransf_25"/>
    <property type="match status" value="1"/>
</dbReference>
<dbReference type="SUPFAM" id="SSF53335">
    <property type="entry name" value="S-adenosyl-L-methionine-dependent methyltransferases"/>
    <property type="match status" value="1"/>
</dbReference>
<evidence type="ECO:0000256" key="4">
    <source>
        <dbReference type="SAM" id="MobiDB-lite"/>
    </source>
</evidence>
<sequence>MSATRPEFENPPEIFYNATEAKKYTVSTRVQTIQREMTHRALELLNLPRPAPGHTDVNDSAYLLDIGCGSGISGAVLTEAGHAWVGVDISRDMLRIAKQEELAAYGIDEAEKKEEEEDFLRNRKKVDLSNVKWGLIESAEDEAEEAEEEEEEETTDPLKDLFPHHNVLDFPTEEVVEEPTRPEGPQMVEVAHSDMGDGLPFRPGTFDGCVSISAVQWLCHVSKKGQVPQRRLMSLFQSLYNCLRRGAKAVFQFYPSCPEQVHIITRAAMKCGFGGGVVVDYPNSARAKKYYLVLQAGQVSGGFVPPPGLTDDLAPSDEEEEEEEEMEEEEEEEYRTRARVAGRDRERVKRARAASAHHRSNKKRRPDVRPATGSKDWVLMKKQERRRRGERVTEDSKYTMRPRKPRF</sequence>
<dbReference type="InterPro" id="IPR029063">
    <property type="entry name" value="SAM-dependent_MTases_sf"/>
</dbReference>
<reference evidence="7 8" key="1">
    <citation type="submission" date="2020-08" db="EMBL/GenBank/DDBJ databases">
        <authorList>
            <person name="Newling K."/>
            <person name="Davey J."/>
            <person name="Forrester S."/>
        </authorList>
    </citation>
    <scope>NUCLEOTIDE SEQUENCE [LARGE SCALE GENOMIC DNA]</scope>
    <source>
        <strain evidence="8">Crithidia deanei Carvalho (ATCC PRA-265)</strain>
    </source>
</reference>
<evidence type="ECO:0000256" key="1">
    <source>
        <dbReference type="ARBA" id="ARBA00022603"/>
    </source>
</evidence>
<dbReference type="InterPro" id="IPR022238">
    <property type="entry name" value="Bud23_C"/>
</dbReference>
<feature type="domain" description="Methyltransferase" evidence="6">
    <location>
        <begin position="64"/>
        <end position="101"/>
    </location>
</feature>
<evidence type="ECO:0000259" key="5">
    <source>
        <dbReference type="Pfam" id="PF12589"/>
    </source>
</evidence>
<feature type="compositionally biased region" description="Acidic residues" evidence="4">
    <location>
        <begin position="138"/>
        <end position="155"/>
    </location>
</feature>
<name>A0A7G2C5Z7_9TRYP</name>
<accession>A0A7G2C5Z7</accession>
<keyword evidence="3" id="KW-0949">S-adenosyl-L-methionine</keyword>
<dbReference type="EMBL" id="LR877148">
    <property type="protein sequence ID" value="CAD2214925.1"/>
    <property type="molecule type" value="Genomic_DNA"/>
</dbReference>
<keyword evidence="1 7" id="KW-0489">Methyltransferase</keyword>
<keyword evidence="8" id="KW-1185">Reference proteome</keyword>
<dbReference type="PANTHER" id="PTHR12734:SF0">
    <property type="entry name" value="18S RRNA (GUANINE-N(7))-METHYLTRANSFERASE-RELATED"/>
    <property type="match status" value="1"/>
</dbReference>
<dbReference type="OrthoDB" id="2877at2759"/>
<dbReference type="GO" id="GO:0016435">
    <property type="term" value="F:rRNA (guanine) methyltransferase activity"/>
    <property type="evidence" value="ECO:0007669"/>
    <property type="project" value="InterPro"/>
</dbReference>
<feature type="compositionally biased region" description="Basic residues" evidence="4">
    <location>
        <begin position="348"/>
        <end position="366"/>
    </location>
</feature>
<proteinExistence type="predicted"/>
<feature type="compositionally biased region" description="Acidic residues" evidence="4">
    <location>
        <begin position="314"/>
        <end position="333"/>
    </location>
</feature>
<gene>
    <name evidence="7" type="ORF">ADEAN_000237800</name>
</gene>
<feature type="domain" description="18S rRNA (guanine(1575)-N(7))-methyltransferase Bud23 C-terminal" evidence="5">
    <location>
        <begin position="327"/>
        <end position="405"/>
    </location>
</feature>
<dbReference type="PANTHER" id="PTHR12734">
    <property type="entry name" value="METHYLTRANSFERASE-RELATED"/>
    <property type="match status" value="1"/>
</dbReference>
<dbReference type="InterPro" id="IPR039769">
    <property type="entry name" value="Bud23-like"/>
</dbReference>
<organism evidence="7 8">
    <name type="scientific">Angomonas deanei</name>
    <dbReference type="NCBI Taxonomy" id="59799"/>
    <lineage>
        <taxon>Eukaryota</taxon>
        <taxon>Discoba</taxon>
        <taxon>Euglenozoa</taxon>
        <taxon>Kinetoplastea</taxon>
        <taxon>Metakinetoplastina</taxon>
        <taxon>Trypanosomatida</taxon>
        <taxon>Trypanosomatidae</taxon>
        <taxon>Strigomonadinae</taxon>
        <taxon>Angomonas</taxon>
    </lineage>
</organism>
<dbReference type="InterPro" id="IPR041698">
    <property type="entry name" value="Methyltransf_25"/>
</dbReference>
<dbReference type="GO" id="GO:0070476">
    <property type="term" value="P:rRNA (guanine-N7)-methylation"/>
    <property type="evidence" value="ECO:0007669"/>
    <property type="project" value="InterPro"/>
</dbReference>
<dbReference type="AlphaFoldDB" id="A0A7G2C5Z7"/>